<accession>A0A8S5PGV3</accession>
<protein>
    <submittedName>
        <fullName evidence="2">Uncharacterized protein</fullName>
    </submittedName>
</protein>
<proteinExistence type="predicted"/>
<dbReference type="EMBL" id="BK015433">
    <property type="protein sequence ID" value="DAE06318.1"/>
    <property type="molecule type" value="Genomic_DNA"/>
</dbReference>
<keyword evidence="1" id="KW-0175">Coiled coil</keyword>
<evidence type="ECO:0000313" key="2">
    <source>
        <dbReference type="EMBL" id="DAE06318.1"/>
    </source>
</evidence>
<sequence>MTKEERLKQLRHSLEVYQKRLDNKEEDNFCNRKLGYRNAGLRRERLRGHIKELQKEIKELEDDRNY</sequence>
<reference evidence="2" key="1">
    <citation type="journal article" date="2021" name="Proc. Natl. Acad. Sci. U.S.A.">
        <title>A Catalog of Tens of Thousands of Viruses from Human Metagenomes Reveals Hidden Associations with Chronic Diseases.</title>
        <authorList>
            <person name="Tisza M.J."/>
            <person name="Buck C.B."/>
        </authorList>
    </citation>
    <scope>NUCLEOTIDE SEQUENCE</scope>
    <source>
        <strain evidence="2">CtQWG7</strain>
    </source>
</reference>
<evidence type="ECO:0000256" key="1">
    <source>
        <dbReference type="SAM" id="Coils"/>
    </source>
</evidence>
<feature type="coiled-coil region" evidence="1">
    <location>
        <begin position="7"/>
        <end position="63"/>
    </location>
</feature>
<organism evidence="2">
    <name type="scientific">Siphoviridae sp. ctQWG7</name>
    <dbReference type="NCBI Taxonomy" id="2825493"/>
    <lineage>
        <taxon>Viruses</taxon>
        <taxon>Duplodnaviria</taxon>
        <taxon>Heunggongvirae</taxon>
        <taxon>Uroviricota</taxon>
        <taxon>Caudoviricetes</taxon>
    </lineage>
</organism>
<name>A0A8S5PGV3_9CAUD</name>